<feature type="transmembrane region" description="Helical" evidence="17">
    <location>
        <begin position="479"/>
        <end position="500"/>
    </location>
</feature>
<dbReference type="GO" id="GO:0005886">
    <property type="term" value="C:plasma membrane"/>
    <property type="evidence" value="ECO:0007669"/>
    <property type="project" value="UniProtKB-SubCell"/>
</dbReference>
<dbReference type="PANTHER" id="PTHR24372:SF80">
    <property type="entry name" value="FI21465P1-RELATED"/>
    <property type="match status" value="1"/>
</dbReference>
<dbReference type="Pfam" id="PF00001">
    <property type="entry name" value="7tm_1"/>
    <property type="match status" value="1"/>
</dbReference>
<dbReference type="SMART" id="SM00192">
    <property type="entry name" value="LDLa"/>
    <property type="match status" value="1"/>
</dbReference>
<keyword evidence="8 17" id="KW-1133">Transmembrane helix</keyword>
<dbReference type="CDD" id="cd00112">
    <property type="entry name" value="LDLa"/>
    <property type="match status" value="1"/>
</dbReference>
<evidence type="ECO:0000256" key="15">
    <source>
        <dbReference type="PROSITE-ProRule" id="PRU00124"/>
    </source>
</evidence>
<dbReference type="GO" id="GO:0007189">
    <property type="term" value="P:adenylate cyclase-activating G protein-coupled receptor signaling pathway"/>
    <property type="evidence" value="ECO:0007669"/>
    <property type="project" value="TreeGrafter"/>
</dbReference>
<reference evidence="19" key="2">
    <citation type="journal article" date="2014" name="BMC Genomics">
        <title>A genomic perspective to assessing quality of mass-reared SIT flies used in Mediterranean fruit fly (Ceratitis capitata) eradication in California.</title>
        <authorList>
            <person name="Calla B."/>
            <person name="Hall B."/>
            <person name="Hou S."/>
            <person name="Geib S.M."/>
        </authorList>
    </citation>
    <scope>NUCLEOTIDE SEQUENCE</scope>
</reference>
<evidence type="ECO:0000256" key="4">
    <source>
        <dbReference type="ARBA" id="ARBA00022614"/>
    </source>
</evidence>
<dbReference type="Gene3D" id="3.80.10.10">
    <property type="entry name" value="Ribonuclease Inhibitor"/>
    <property type="match status" value="2"/>
</dbReference>
<reference evidence="19" key="1">
    <citation type="submission" date="2013-07" db="EMBL/GenBank/DDBJ databases">
        <authorList>
            <person name="Geib S."/>
        </authorList>
    </citation>
    <scope>NUCLEOTIDE SEQUENCE</scope>
</reference>
<evidence type="ECO:0000256" key="16">
    <source>
        <dbReference type="SAM" id="MobiDB-lite"/>
    </source>
</evidence>
<feature type="transmembrane region" description="Helical" evidence="17">
    <location>
        <begin position="512"/>
        <end position="535"/>
    </location>
</feature>
<dbReference type="InterPro" id="IPR008112">
    <property type="entry name" value="Relaxin_rcpt"/>
</dbReference>
<dbReference type="InterPro" id="IPR032675">
    <property type="entry name" value="LRR_dom_sf"/>
</dbReference>
<dbReference type="InterPro" id="IPR017452">
    <property type="entry name" value="GPCR_Rhodpsn_7TM"/>
</dbReference>
<keyword evidence="12 19" id="KW-0675">Receptor</keyword>
<dbReference type="Pfam" id="PF13855">
    <property type="entry name" value="LRR_8"/>
    <property type="match status" value="2"/>
</dbReference>
<dbReference type="PROSITE" id="PS50262">
    <property type="entry name" value="G_PROTEIN_RECEP_F1_2"/>
    <property type="match status" value="1"/>
</dbReference>
<feature type="disulfide bond" evidence="15">
    <location>
        <begin position="115"/>
        <end position="130"/>
    </location>
</feature>
<dbReference type="FunFam" id="1.20.1070.10:FF:000023">
    <property type="entry name" value="Relaxin family peptide receptor 1"/>
    <property type="match status" value="1"/>
</dbReference>
<dbReference type="CDD" id="cd15137">
    <property type="entry name" value="7tmA_Relaxin_R"/>
    <property type="match status" value="1"/>
</dbReference>
<feature type="transmembrane region" description="Helical" evidence="17">
    <location>
        <begin position="555"/>
        <end position="576"/>
    </location>
</feature>
<feature type="compositionally biased region" description="Low complexity" evidence="16">
    <location>
        <begin position="798"/>
        <end position="808"/>
    </location>
</feature>
<evidence type="ECO:0000256" key="7">
    <source>
        <dbReference type="ARBA" id="ARBA00022737"/>
    </source>
</evidence>
<dbReference type="SUPFAM" id="SSF57424">
    <property type="entry name" value="LDL receptor-like module"/>
    <property type="match status" value="1"/>
</dbReference>
<evidence type="ECO:0000256" key="14">
    <source>
        <dbReference type="ARBA" id="ARBA00023224"/>
    </source>
</evidence>
<dbReference type="InterPro" id="IPR003591">
    <property type="entry name" value="Leu-rich_rpt_typical-subtyp"/>
</dbReference>
<dbReference type="PRINTS" id="PR01739">
    <property type="entry name" value="RELAXINR"/>
</dbReference>
<keyword evidence="7" id="KW-0677">Repeat</keyword>
<evidence type="ECO:0000256" key="3">
    <source>
        <dbReference type="ARBA" id="ARBA00022475"/>
    </source>
</evidence>
<proteinExistence type="evidence at transcript level"/>
<feature type="region of interest" description="Disordered" evidence="16">
    <location>
        <begin position="798"/>
        <end position="822"/>
    </location>
</feature>
<keyword evidence="3" id="KW-1003">Cell membrane</keyword>
<evidence type="ECO:0000256" key="10">
    <source>
        <dbReference type="ARBA" id="ARBA00023136"/>
    </source>
</evidence>
<sequence length="822" mass="92801">MSAEFIAVGKQRAQLIYILLAVVCMLPTPATTFLPVELPGTTTTSTTATATTKPTTGLATVTANAGFVPAVAPAAPSTNNELSDTIIPPDTMDQCPMGYFHCNISAQCVPQRLNCDEKADCDDASDEWNCVNDVDARFWDHFFRKQPYGRHDDVPVETCFWLKNNSYSCLCRGDEILCRFQQLTAMPANLPATELTMLDLTGNNFPHIDEHFFAQLPFVESLVLKFCSIEDLAPFTFQRFSEIPLKTLYLDENKIVSLSENLFAAGNTLKILILSGNRIQELHSYDFQHLASLTELDLRGNRIETFEAKVFEDLQSLEVLYLNENFIHQIRPGMFPLLTKLHTLSLAHNWIVDIERNSFTFPRLLHLFLAGNRLSVLRTRTFCPLRLLQGLHLNDNRLAHFELHAFDCMQNLTSLLLTGNEFKTLDPRVLQNLTNLNYIYFSWFHLCRAALHVRVCEPRGDGISSTYHLLDNQILRGSVWIMAFVATIGNLLVLLGRYFYKSRSNVEHSLYLRHLAASDFLMGVYLTIIACADIKFRGKYIIYDELWRQSVWCDFSGFLSTFSCQSSTLLLTLVTWDRLMSVTRPLKPRDSGKMRIIFRLVLLWGLSFLLAALPFLPLQYFGGHFYGTNGVCLSLHIHDPFAKGWEYSALLFILINTISLIFISNSYIRMLQAIRDSGGGMRSTLSGRENVVATRFAIIVTTDCACWLPIIAVKVAALSGCAISPALYAWLAVLVLPVNSALNPVLYTLTTAAFKQQLLRYCQAVPNTCSLMTDPRSQSQTAFDSNLSMSLGHFSSIRTNHSHNCSRSSSRKRSQNRRLSYV</sequence>
<dbReference type="SMART" id="SM00369">
    <property type="entry name" value="LRR_TYP"/>
    <property type="match status" value="10"/>
</dbReference>
<keyword evidence="14" id="KW-0807">Transducer</keyword>
<evidence type="ECO:0000256" key="2">
    <source>
        <dbReference type="ARBA" id="ARBA00010663"/>
    </source>
</evidence>
<feature type="transmembrane region" description="Helical" evidence="17">
    <location>
        <begin position="596"/>
        <end position="616"/>
    </location>
</feature>
<comment type="subcellular location">
    <subcellularLocation>
        <location evidence="1">Cell membrane</location>
        <topology evidence="1">Multi-pass membrane protein</topology>
    </subcellularLocation>
</comment>
<gene>
    <name evidence="19" type="primary">RXFP2</name>
</gene>
<accession>W8BE74</accession>
<keyword evidence="11 15" id="KW-1015">Disulfide bond</keyword>
<comment type="similarity">
    <text evidence="2">Belongs to the G-protein coupled receptor 1 family.</text>
</comment>
<keyword evidence="10 17" id="KW-0472">Membrane</keyword>
<dbReference type="GO" id="GO:0008528">
    <property type="term" value="F:G protein-coupled peptide receptor activity"/>
    <property type="evidence" value="ECO:0007669"/>
    <property type="project" value="TreeGrafter"/>
</dbReference>
<dbReference type="OrthoDB" id="2101615at2759"/>
<keyword evidence="6" id="KW-0732">Signal</keyword>
<feature type="transmembrane region" description="Helical" evidence="17">
    <location>
        <begin position="649"/>
        <end position="671"/>
    </location>
</feature>
<evidence type="ECO:0000259" key="18">
    <source>
        <dbReference type="PROSITE" id="PS50262"/>
    </source>
</evidence>
<evidence type="ECO:0000256" key="9">
    <source>
        <dbReference type="ARBA" id="ARBA00023040"/>
    </source>
</evidence>
<name>W8BE74_CERCA</name>
<dbReference type="InterPro" id="IPR001611">
    <property type="entry name" value="Leu-rich_rpt"/>
</dbReference>
<dbReference type="PROSITE" id="PS01209">
    <property type="entry name" value="LDLRA_1"/>
    <property type="match status" value="1"/>
</dbReference>
<keyword evidence="13" id="KW-0325">Glycoprotein</keyword>
<dbReference type="PANTHER" id="PTHR24372">
    <property type="entry name" value="GLYCOPROTEIN HORMONE RECEPTOR"/>
    <property type="match status" value="1"/>
</dbReference>
<organism evidence="19">
    <name type="scientific">Ceratitis capitata</name>
    <name type="common">Mediterranean fruit fly</name>
    <name type="synonym">Tephritis capitata</name>
    <dbReference type="NCBI Taxonomy" id="7213"/>
    <lineage>
        <taxon>Eukaryota</taxon>
        <taxon>Metazoa</taxon>
        <taxon>Ecdysozoa</taxon>
        <taxon>Arthropoda</taxon>
        <taxon>Hexapoda</taxon>
        <taxon>Insecta</taxon>
        <taxon>Pterygota</taxon>
        <taxon>Neoptera</taxon>
        <taxon>Endopterygota</taxon>
        <taxon>Diptera</taxon>
        <taxon>Brachycera</taxon>
        <taxon>Muscomorpha</taxon>
        <taxon>Tephritoidea</taxon>
        <taxon>Tephritidae</taxon>
        <taxon>Ceratitis</taxon>
        <taxon>Ceratitis</taxon>
    </lineage>
</organism>
<dbReference type="InterPro" id="IPR000276">
    <property type="entry name" value="GPCR_Rhodpsn"/>
</dbReference>
<evidence type="ECO:0000256" key="5">
    <source>
        <dbReference type="ARBA" id="ARBA00022692"/>
    </source>
</evidence>
<keyword evidence="4" id="KW-0433">Leucine-rich repeat</keyword>
<dbReference type="Gene3D" id="4.10.400.10">
    <property type="entry name" value="Low-density Lipoprotein Receptor"/>
    <property type="match status" value="1"/>
</dbReference>
<keyword evidence="5 17" id="KW-0812">Transmembrane</keyword>
<keyword evidence="9" id="KW-0297">G-protein coupled receptor</keyword>
<dbReference type="PROSITE" id="PS50068">
    <property type="entry name" value="LDLRA_2"/>
    <property type="match status" value="1"/>
</dbReference>
<dbReference type="Gene3D" id="1.20.1070.10">
    <property type="entry name" value="Rhodopsin 7-helix transmembrane proteins"/>
    <property type="match status" value="1"/>
</dbReference>
<dbReference type="SUPFAM" id="SSF52058">
    <property type="entry name" value="L domain-like"/>
    <property type="match status" value="1"/>
</dbReference>
<protein>
    <submittedName>
        <fullName evidence="19">Relaxin receptor 2</fullName>
    </submittedName>
</protein>
<evidence type="ECO:0000256" key="1">
    <source>
        <dbReference type="ARBA" id="ARBA00004651"/>
    </source>
</evidence>
<feature type="domain" description="G-protein coupled receptors family 1 profile" evidence="18">
    <location>
        <begin position="489"/>
        <end position="747"/>
    </location>
</feature>
<dbReference type="InterPro" id="IPR036055">
    <property type="entry name" value="LDL_receptor-like_sf"/>
</dbReference>
<dbReference type="FunFam" id="3.80.10.10:FF:000770">
    <property type="entry name" value="Uncharacterized protein"/>
    <property type="match status" value="1"/>
</dbReference>
<dbReference type="GO" id="GO:0009755">
    <property type="term" value="P:hormone-mediated signaling pathway"/>
    <property type="evidence" value="ECO:0007669"/>
    <property type="project" value="TreeGrafter"/>
</dbReference>
<dbReference type="EMBL" id="GAMC01009613">
    <property type="protein sequence ID" value="JAB96942.1"/>
    <property type="molecule type" value="mRNA"/>
</dbReference>
<evidence type="ECO:0000256" key="11">
    <source>
        <dbReference type="ARBA" id="ARBA00023157"/>
    </source>
</evidence>
<evidence type="ECO:0000256" key="6">
    <source>
        <dbReference type="ARBA" id="ARBA00022729"/>
    </source>
</evidence>
<evidence type="ECO:0000256" key="8">
    <source>
        <dbReference type="ARBA" id="ARBA00022989"/>
    </source>
</evidence>
<dbReference type="AlphaFoldDB" id="W8BE74"/>
<dbReference type="InterPro" id="IPR002172">
    <property type="entry name" value="LDrepeatLR_classA_rpt"/>
</dbReference>
<evidence type="ECO:0000313" key="19">
    <source>
        <dbReference type="EMBL" id="JAB96942.1"/>
    </source>
</evidence>
<evidence type="ECO:0000256" key="17">
    <source>
        <dbReference type="SAM" id="Phobius"/>
    </source>
</evidence>
<evidence type="ECO:0000256" key="13">
    <source>
        <dbReference type="ARBA" id="ARBA00023180"/>
    </source>
</evidence>
<dbReference type="Pfam" id="PF00057">
    <property type="entry name" value="Ldl_recept_a"/>
    <property type="match status" value="1"/>
</dbReference>
<evidence type="ECO:0000256" key="12">
    <source>
        <dbReference type="ARBA" id="ARBA00023170"/>
    </source>
</evidence>
<dbReference type="InterPro" id="IPR023415">
    <property type="entry name" value="LDLR_class-A_CS"/>
</dbReference>
<feature type="transmembrane region" description="Helical" evidence="17">
    <location>
        <begin position="727"/>
        <end position="750"/>
    </location>
</feature>
<comment type="caution">
    <text evidence="15">Lacks conserved residue(s) required for the propagation of feature annotation.</text>
</comment>
<feature type="transmembrane region" description="Helical" evidence="17">
    <location>
        <begin position="692"/>
        <end position="715"/>
    </location>
</feature>
<dbReference type="PRINTS" id="PR00237">
    <property type="entry name" value="GPCRRHODOPSN"/>
</dbReference>
<dbReference type="SUPFAM" id="SSF81321">
    <property type="entry name" value="Family A G protein-coupled receptor-like"/>
    <property type="match status" value="1"/>
</dbReference>
<dbReference type="PROSITE" id="PS51450">
    <property type="entry name" value="LRR"/>
    <property type="match status" value="1"/>
</dbReference>